<feature type="domain" description="HAMP" evidence="16">
    <location>
        <begin position="345"/>
        <end position="398"/>
    </location>
</feature>
<evidence type="ECO:0000256" key="11">
    <source>
        <dbReference type="ARBA" id="ARBA00022989"/>
    </source>
</evidence>
<organism evidence="17 18">
    <name type="scientific">Paenibacillus phytohabitans</name>
    <dbReference type="NCBI Taxonomy" id="2654978"/>
    <lineage>
        <taxon>Bacteria</taxon>
        <taxon>Bacillati</taxon>
        <taxon>Bacillota</taxon>
        <taxon>Bacilli</taxon>
        <taxon>Bacillales</taxon>
        <taxon>Paenibacillaceae</taxon>
        <taxon>Paenibacillus</taxon>
    </lineage>
</organism>
<dbReference type="Proteomes" id="UP000596857">
    <property type="component" value="Unassembled WGS sequence"/>
</dbReference>
<dbReference type="EMBL" id="WHOB01000016">
    <property type="protein sequence ID" value="NOU78087.1"/>
    <property type="molecule type" value="Genomic_DNA"/>
</dbReference>
<evidence type="ECO:0000256" key="7">
    <source>
        <dbReference type="ARBA" id="ARBA00022692"/>
    </source>
</evidence>
<keyword evidence="5" id="KW-0597">Phosphoprotein</keyword>
<accession>A0ABX1YAY9</accession>
<evidence type="ECO:0000256" key="10">
    <source>
        <dbReference type="ARBA" id="ARBA00022840"/>
    </source>
</evidence>
<dbReference type="SMART" id="SM00387">
    <property type="entry name" value="HATPase_c"/>
    <property type="match status" value="1"/>
</dbReference>
<evidence type="ECO:0000256" key="8">
    <source>
        <dbReference type="ARBA" id="ARBA00022741"/>
    </source>
</evidence>
<dbReference type="SMART" id="SM00304">
    <property type="entry name" value="HAMP"/>
    <property type="match status" value="1"/>
</dbReference>
<dbReference type="Pfam" id="PF02518">
    <property type="entry name" value="HATPase_c"/>
    <property type="match status" value="1"/>
</dbReference>
<dbReference type="InterPro" id="IPR010559">
    <property type="entry name" value="Sig_transdc_His_kin_internal"/>
</dbReference>
<dbReference type="InterPro" id="IPR033479">
    <property type="entry name" value="dCache_1"/>
</dbReference>
<evidence type="ECO:0000256" key="4">
    <source>
        <dbReference type="ARBA" id="ARBA00022475"/>
    </source>
</evidence>
<keyword evidence="18" id="KW-1185">Reference proteome</keyword>
<feature type="domain" description="Histidine kinase" evidence="15">
    <location>
        <begin position="509"/>
        <end position="614"/>
    </location>
</feature>
<dbReference type="InterPro" id="IPR036890">
    <property type="entry name" value="HATPase_C_sf"/>
</dbReference>
<dbReference type="Gene3D" id="3.30.565.10">
    <property type="entry name" value="Histidine kinase-like ATPase, C-terminal domain"/>
    <property type="match status" value="1"/>
</dbReference>
<evidence type="ECO:0000256" key="6">
    <source>
        <dbReference type="ARBA" id="ARBA00022679"/>
    </source>
</evidence>
<dbReference type="Gene3D" id="1.10.8.500">
    <property type="entry name" value="HAMP domain in histidine kinase"/>
    <property type="match status" value="1"/>
</dbReference>
<keyword evidence="13 14" id="KW-0472">Membrane</keyword>
<keyword evidence="9" id="KW-0418">Kinase</keyword>
<dbReference type="Pfam" id="PF06580">
    <property type="entry name" value="His_kinase"/>
    <property type="match status" value="1"/>
</dbReference>
<keyword evidence="7 14" id="KW-0812">Transmembrane</keyword>
<reference evidence="17 18" key="1">
    <citation type="submission" date="2019-10" db="EMBL/GenBank/DDBJ databases">
        <title>Description of Paenibacillus terricola sp. nov.</title>
        <authorList>
            <person name="Carlier A."/>
            <person name="Qi S."/>
        </authorList>
    </citation>
    <scope>NUCLEOTIDE SEQUENCE [LARGE SCALE GENOMIC DNA]</scope>
    <source>
        <strain evidence="17 18">LMG 31459</strain>
    </source>
</reference>
<dbReference type="Pfam" id="PF02743">
    <property type="entry name" value="dCache_1"/>
    <property type="match status" value="1"/>
</dbReference>
<evidence type="ECO:0000259" key="15">
    <source>
        <dbReference type="PROSITE" id="PS50109"/>
    </source>
</evidence>
<dbReference type="InterPro" id="IPR005467">
    <property type="entry name" value="His_kinase_dom"/>
</dbReference>
<dbReference type="PROSITE" id="PS50109">
    <property type="entry name" value="HIS_KIN"/>
    <property type="match status" value="1"/>
</dbReference>
<dbReference type="PANTHER" id="PTHR34220:SF7">
    <property type="entry name" value="SENSOR HISTIDINE KINASE YPDA"/>
    <property type="match status" value="1"/>
</dbReference>
<protein>
    <recommendedName>
        <fullName evidence="3">histidine kinase</fullName>
        <ecNumber evidence="3">2.7.13.3</ecNumber>
    </recommendedName>
</protein>
<feature type="transmembrane region" description="Helical" evidence="14">
    <location>
        <begin position="324"/>
        <end position="352"/>
    </location>
</feature>
<dbReference type="PROSITE" id="PS50885">
    <property type="entry name" value="HAMP"/>
    <property type="match status" value="1"/>
</dbReference>
<comment type="catalytic activity">
    <reaction evidence="1">
        <text>ATP + protein L-histidine = ADP + protein N-phospho-L-histidine.</text>
        <dbReference type="EC" id="2.7.13.3"/>
    </reaction>
</comment>
<keyword evidence="12" id="KW-0902">Two-component regulatory system</keyword>
<dbReference type="CDD" id="cd06225">
    <property type="entry name" value="HAMP"/>
    <property type="match status" value="1"/>
</dbReference>
<proteinExistence type="predicted"/>
<name>A0ABX1YAY9_9BACL</name>
<evidence type="ECO:0000256" key="13">
    <source>
        <dbReference type="ARBA" id="ARBA00023136"/>
    </source>
</evidence>
<dbReference type="Pfam" id="PF00672">
    <property type="entry name" value="HAMP"/>
    <property type="match status" value="1"/>
</dbReference>
<comment type="caution">
    <text evidence="17">The sequence shown here is derived from an EMBL/GenBank/DDBJ whole genome shotgun (WGS) entry which is preliminary data.</text>
</comment>
<keyword evidence="11 14" id="KW-1133">Transmembrane helix</keyword>
<evidence type="ECO:0000313" key="17">
    <source>
        <dbReference type="EMBL" id="NOU78087.1"/>
    </source>
</evidence>
<evidence type="ECO:0000256" key="12">
    <source>
        <dbReference type="ARBA" id="ARBA00023012"/>
    </source>
</evidence>
<evidence type="ECO:0000256" key="3">
    <source>
        <dbReference type="ARBA" id="ARBA00012438"/>
    </source>
</evidence>
<dbReference type="SUPFAM" id="SSF55874">
    <property type="entry name" value="ATPase domain of HSP90 chaperone/DNA topoisomerase II/histidine kinase"/>
    <property type="match status" value="1"/>
</dbReference>
<dbReference type="InterPro" id="IPR003660">
    <property type="entry name" value="HAMP_dom"/>
</dbReference>
<evidence type="ECO:0000313" key="18">
    <source>
        <dbReference type="Proteomes" id="UP000596857"/>
    </source>
</evidence>
<sequence>MLTSPESSARPMRLRLISWIKIMKSSMRYKWMLLLVLFSLTPLVVMGIISFSISKSTINHKVTEYSEHLLYQTADNLDTRLGVYKDMMMQVLNNNEIVGMLRTLDRTDTASYDVDSLSLTTKLSTIVAINQDVQSISFVSDRHYIKGIYRWNKRTPAEVEPFLQTLEGGSNFRWYPTRYGTYVDSLNSQSTHVFSVAKQLYKISDDSPLGIVAVLDIREDVIKELVSKAVSNNRDLQSFVMDGRGMLVSYPDSGLIGRSVTEVLGEAGYEKLIDSGPEETRFPLTYKGDSLIVNAKKLHTNDWVVVNVISKAALYQDSNRLLQIFIFVGLLCIVFSVIAALVLANSITNPILKMIRLMRQVMSGELSVRYKAKSRHDEIDILGDNFNYMVVRIDELLKAVYLEQDQKRMAELKALQAQINPHFLYNTLDIIKWTALIQKANNAAEMVSLLSRLLRISLGKGEETVTVEEEIEHVQCYLGIQKFRFNFNIETVVEMDDDVRHLRTPKLILQPIVENAIIHAFGDMESGGCIRISCSKAPGNLVWFEVADNGKGIDPALARSLLAGQAAEEEKPGGIGLANVDERIKLICGKMYGIEIHSEPGTGTSIRIKLPLMTEDIRGNR</sequence>
<evidence type="ECO:0000256" key="2">
    <source>
        <dbReference type="ARBA" id="ARBA00004651"/>
    </source>
</evidence>
<keyword evidence="4" id="KW-1003">Cell membrane</keyword>
<dbReference type="InterPro" id="IPR050640">
    <property type="entry name" value="Bact_2-comp_sensor_kinase"/>
</dbReference>
<evidence type="ECO:0000256" key="9">
    <source>
        <dbReference type="ARBA" id="ARBA00022777"/>
    </source>
</evidence>
<dbReference type="EC" id="2.7.13.3" evidence="3"/>
<evidence type="ECO:0000259" key="16">
    <source>
        <dbReference type="PROSITE" id="PS50885"/>
    </source>
</evidence>
<evidence type="ECO:0000256" key="1">
    <source>
        <dbReference type="ARBA" id="ARBA00000085"/>
    </source>
</evidence>
<dbReference type="InterPro" id="IPR003594">
    <property type="entry name" value="HATPase_dom"/>
</dbReference>
<dbReference type="Gene3D" id="3.30.450.20">
    <property type="entry name" value="PAS domain"/>
    <property type="match status" value="1"/>
</dbReference>
<dbReference type="SUPFAM" id="SSF158472">
    <property type="entry name" value="HAMP domain-like"/>
    <property type="match status" value="1"/>
</dbReference>
<keyword evidence="8" id="KW-0547">Nucleotide-binding</keyword>
<dbReference type="PRINTS" id="PR00344">
    <property type="entry name" value="BCTRLSENSOR"/>
</dbReference>
<keyword evidence="10" id="KW-0067">ATP-binding</keyword>
<keyword evidence="6" id="KW-0808">Transferase</keyword>
<evidence type="ECO:0000256" key="14">
    <source>
        <dbReference type="SAM" id="Phobius"/>
    </source>
</evidence>
<comment type="subcellular location">
    <subcellularLocation>
        <location evidence="2">Cell membrane</location>
        <topology evidence="2">Multi-pass membrane protein</topology>
    </subcellularLocation>
</comment>
<gene>
    <name evidence="17" type="ORF">GC101_04255</name>
</gene>
<dbReference type="PANTHER" id="PTHR34220">
    <property type="entry name" value="SENSOR HISTIDINE KINASE YPDA"/>
    <property type="match status" value="1"/>
</dbReference>
<evidence type="ECO:0000256" key="5">
    <source>
        <dbReference type="ARBA" id="ARBA00022553"/>
    </source>
</evidence>
<dbReference type="InterPro" id="IPR004358">
    <property type="entry name" value="Sig_transdc_His_kin-like_C"/>
</dbReference>